<dbReference type="AlphaFoldDB" id="A0A1B8HMI5"/>
<sequence length="161" mass="19263">MTMSKKAVAHENQLSFNELFEADDRTYEAICVAKDDRYELRYSQQMAYEIIRDSLYIMTAPRSNVEQRVDEILWFFSDKNQSDLCSFTSCCFFAKLDPEETRMSVLHRWKHDLAEQDRLIQSKHYDAPSNMDFVESQRRGFQKYKKAFYHYYPNEAARKCA</sequence>
<dbReference type="RefSeq" id="WP_067421688.1">
    <property type="nucleotide sequence ID" value="NZ_LZEX01000003.1"/>
</dbReference>
<evidence type="ECO:0000313" key="2">
    <source>
        <dbReference type="Proteomes" id="UP000092247"/>
    </source>
</evidence>
<organism evidence="1 2">
    <name type="scientific">Morganella psychrotolerans</name>
    <dbReference type="NCBI Taxonomy" id="368603"/>
    <lineage>
        <taxon>Bacteria</taxon>
        <taxon>Pseudomonadati</taxon>
        <taxon>Pseudomonadota</taxon>
        <taxon>Gammaproteobacteria</taxon>
        <taxon>Enterobacterales</taxon>
        <taxon>Morganellaceae</taxon>
        <taxon>Morganella</taxon>
    </lineage>
</organism>
<name>A0A1B8HMI5_9GAMM</name>
<gene>
    <name evidence="1" type="ORF">AYY17_15290</name>
</gene>
<protein>
    <submittedName>
        <fullName evidence="1">Uncharacterized protein</fullName>
    </submittedName>
</protein>
<dbReference type="GeneID" id="79718838"/>
<dbReference type="Proteomes" id="UP000092247">
    <property type="component" value="Unassembled WGS sequence"/>
</dbReference>
<accession>A0A1B8HMI5</accession>
<proteinExistence type="predicted"/>
<dbReference type="EMBL" id="LZEX01000003">
    <property type="protein sequence ID" value="OBU10512.1"/>
    <property type="molecule type" value="Genomic_DNA"/>
</dbReference>
<reference evidence="1 2" key="1">
    <citation type="submission" date="2016-06" db="EMBL/GenBank/DDBJ databases">
        <authorList>
            <person name="Kjaerup R.B."/>
            <person name="Dalgaard T.S."/>
            <person name="Juul-Madsen H.R."/>
        </authorList>
    </citation>
    <scope>NUCLEOTIDE SEQUENCE [LARGE SCALE GENOMIC DNA]</scope>
    <source>
        <strain evidence="1 2">GCSL-Mp3</strain>
    </source>
</reference>
<evidence type="ECO:0000313" key="1">
    <source>
        <dbReference type="EMBL" id="OBU10512.1"/>
    </source>
</evidence>
<comment type="caution">
    <text evidence="1">The sequence shown here is derived from an EMBL/GenBank/DDBJ whole genome shotgun (WGS) entry which is preliminary data.</text>
</comment>